<evidence type="ECO:0000313" key="1">
    <source>
        <dbReference type="EMBL" id="AIQ63143.1"/>
    </source>
</evidence>
<dbReference type="Proteomes" id="UP000029507">
    <property type="component" value="Chromosome"/>
</dbReference>
<accession>A0A089LV62</accession>
<dbReference type="AlphaFoldDB" id="A0A089LV62"/>
<dbReference type="KEGG" id="pste:PSTEL_08595"/>
<dbReference type="STRING" id="169760.PSTEL_08595"/>
<organism evidence="1 2">
    <name type="scientific">Paenibacillus stellifer</name>
    <dbReference type="NCBI Taxonomy" id="169760"/>
    <lineage>
        <taxon>Bacteria</taxon>
        <taxon>Bacillati</taxon>
        <taxon>Bacillota</taxon>
        <taxon>Bacilli</taxon>
        <taxon>Bacillales</taxon>
        <taxon>Paenibacillaceae</taxon>
        <taxon>Paenibacillus</taxon>
    </lineage>
</organism>
<gene>
    <name evidence="1" type="ORF">PSTEL_08595</name>
</gene>
<keyword evidence="2" id="KW-1185">Reference proteome</keyword>
<dbReference type="InterPro" id="IPR017853">
    <property type="entry name" value="GH"/>
</dbReference>
<dbReference type="SUPFAM" id="SSF51445">
    <property type="entry name" value="(Trans)glycosidases"/>
    <property type="match status" value="1"/>
</dbReference>
<dbReference type="HOGENOM" id="CLU_2438074_0_0_9"/>
<name>A0A089LV62_9BACL</name>
<sequence length="90" mass="10739">MHKAPGQIYGNDPNPNPMLDIEENRQRYLGIWTMFAERYKGIGDRLVFELLYEIYDSTGYQWNQHRMNIALEPQGYGRKVKTLRLLSVYR</sequence>
<evidence type="ECO:0000313" key="2">
    <source>
        <dbReference type="Proteomes" id="UP000029507"/>
    </source>
</evidence>
<dbReference type="Gene3D" id="3.20.20.80">
    <property type="entry name" value="Glycosidases"/>
    <property type="match status" value="1"/>
</dbReference>
<dbReference type="EMBL" id="CP009286">
    <property type="protein sequence ID" value="AIQ63143.1"/>
    <property type="molecule type" value="Genomic_DNA"/>
</dbReference>
<proteinExistence type="predicted"/>
<protein>
    <submittedName>
        <fullName evidence="1">Uncharacterized protein</fullName>
    </submittedName>
</protein>
<reference evidence="1 2" key="1">
    <citation type="submission" date="2014-08" db="EMBL/GenBank/DDBJ databases">
        <title>Comparative genomics of the Paenibacillus odorifer group.</title>
        <authorList>
            <person name="den Bakker H.C."/>
            <person name="Tsai Y.-C."/>
            <person name="Martin N."/>
            <person name="Korlach J."/>
            <person name="Wiedmann M."/>
        </authorList>
    </citation>
    <scope>NUCLEOTIDE SEQUENCE [LARGE SCALE GENOMIC DNA]</scope>
    <source>
        <strain evidence="1 2">DSM 14472</strain>
    </source>
</reference>